<comment type="caution">
    <text evidence="3">The sequence shown here is derived from an EMBL/GenBank/DDBJ whole genome shotgun (WGS) entry which is preliminary data.</text>
</comment>
<gene>
    <name evidence="3" type="ORF">E5676_scaffold796G00060</name>
</gene>
<dbReference type="PANTHER" id="PTHR34072:SF44">
    <property type="entry name" value="RNA-DIRECTED DNA POLYMERASE"/>
    <property type="match status" value="1"/>
</dbReference>
<evidence type="ECO:0000256" key="1">
    <source>
        <dbReference type="SAM" id="MobiDB-lite"/>
    </source>
</evidence>
<dbReference type="InterPro" id="IPR043502">
    <property type="entry name" value="DNA/RNA_pol_sf"/>
</dbReference>
<name>A0A5D3CAB5_CUCMM</name>
<feature type="compositionally biased region" description="Basic residues" evidence="1">
    <location>
        <begin position="22"/>
        <end position="32"/>
    </location>
</feature>
<dbReference type="AlphaFoldDB" id="A0A5D3CAB5"/>
<feature type="domain" description="Reverse transcriptase/retrotransposon-derived protein RNase H-like" evidence="2">
    <location>
        <begin position="159"/>
        <end position="236"/>
    </location>
</feature>
<proteinExistence type="predicted"/>
<feature type="region of interest" description="Disordered" evidence="1">
    <location>
        <begin position="22"/>
        <end position="45"/>
    </location>
</feature>
<sequence length="236" mass="26947">MSEGEQPKFVIDLEIERIFQRNRRQRKRRQRTNKSNSQNNQEAPANQAIQVVNLTYLAHNRDRPIRSNTSPNLYGFNPGIDYPAFGENERFDIKPVMLSLLYRKINTRPCLLVPVAHLHIAACLSAYTMRQGHFKEGIVLGHKISNTRLEVNPTKIGVTFQTFKDALVSTPILTTPDWSQPFELMCDVSDVAVGAMLGQMNDKVIHPIYYVSKTLNEAQENYTSTEKELLVIVFAI</sequence>
<evidence type="ECO:0000313" key="3">
    <source>
        <dbReference type="EMBL" id="TYK08803.1"/>
    </source>
</evidence>
<evidence type="ECO:0000259" key="2">
    <source>
        <dbReference type="Pfam" id="PF17919"/>
    </source>
</evidence>
<accession>A0A5D3CAB5</accession>
<dbReference type="PANTHER" id="PTHR34072">
    <property type="entry name" value="ENZYMATIC POLYPROTEIN-RELATED"/>
    <property type="match status" value="1"/>
</dbReference>
<reference evidence="3 4" key="1">
    <citation type="submission" date="2019-08" db="EMBL/GenBank/DDBJ databases">
        <title>Draft genome sequences of two oriental melons (Cucumis melo L. var makuwa).</title>
        <authorList>
            <person name="Kwon S.-Y."/>
        </authorList>
    </citation>
    <scope>NUCLEOTIDE SEQUENCE [LARGE SCALE GENOMIC DNA]</scope>
    <source>
        <strain evidence="4">cv. Chang Bougi</strain>
        <tissue evidence="3">Leaf</tissue>
    </source>
</reference>
<evidence type="ECO:0000313" key="4">
    <source>
        <dbReference type="Proteomes" id="UP000321947"/>
    </source>
</evidence>
<dbReference type="SUPFAM" id="SSF56672">
    <property type="entry name" value="DNA/RNA polymerases"/>
    <property type="match status" value="1"/>
</dbReference>
<dbReference type="Pfam" id="PF17919">
    <property type="entry name" value="RT_RNaseH_2"/>
    <property type="match status" value="1"/>
</dbReference>
<dbReference type="InterPro" id="IPR041577">
    <property type="entry name" value="RT_RNaseH_2"/>
</dbReference>
<protein>
    <submittedName>
        <fullName evidence="3">Retrovirus-related Pol polyprotein from transposon 17.6</fullName>
    </submittedName>
</protein>
<dbReference type="Proteomes" id="UP000321947">
    <property type="component" value="Unassembled WGS sequence"/>
</dbReference>
<dbReference type="EMBL" id="SSTD01012249">
    <property type="protein sequence ID" value="TYK08803.1"/>
    <property type="molecule type" value="Genomic_DNA"/>
</dbReference>
<organism evidence="3 4">
    <name type="scientific">Cucumis melo var. makuwa</name>
    <name type="common">Oriental melon</name>
    <dbReference type="NCBI Taxonomy" id="1194695"/>
    <lineage>
        <taxon>Eukaryota</taxon>
        <taxon>Viridiplantae</taxon>
        <taxon>Streptophyta</taxon>
        <taxon>Embryophyta</taxon>
        <taxon>Tracheophyta</taxon>
        <taxon>Spermatophyta</taxon>
        <taxon>Magnoliopsida</taxon>
        <taxon>eudicotyledons</taxon>
        <taxon>Gunneridae</taxon>
        <taxon>Pentapetalae</taxon>
        <taxon>rosids</taxon>
        <taxon>fabids</taxon>
        <taxon>Cucurbitales</taxon>
        <taxon>Cucurbitaceae</taxon>
        <taxon>Benincaseae</taxon>
        <taxon>Cucumis</taxon>
    </lineage>
</organism>
<feature type="compositionally biased region" description="Polar residues" evidence="1">
    <location>
        <begin position="33"/>
        <end position="45"/>
    </location>
</feature>